<dbReference type="SMART" id="SM00833">
    <property type="entry name" value="CobW_C"/>
    <property type="match status" value="1"/>
</dbReference>
<dbReference type="RefSeq" id="WP_160980673.1">
    <property type="nucleotide sequence ID" value="NZ_WVHK01000060.1"/>
</dbReference>
<proteinExistence type="inferred from homology"/>
<evidence type="ECO:0000313" key="8">
    <source>
        <dbReference type="Proteomes" id="UP000430519"/>
    </source>
</evidence>
<dbReference type="PANTHER" id="PTHR13748:SF62">
    <property type="entry name" value="COBW DOMAIN-CONTAINING PROTEIN"/>
    <property type="match status" value="1"/>
</dbReference>
<dbReference type="SUPFAM" id="SSF90002">
    <property type="entry name" value="Hypothetical protein YjiA, C-terminal domain"/>
    <property type="match status" value="1"/>
</dbReference>
<dbReference type="InterPro" id="IPR003495">
    <property type="entry name" value="CobW/HypB/UreG_nucleotide-bd"/>
</dbReference>
<dbReference type="Proteomes" id="UP000430519">
    <property type="component" value="Unassembled WGS sequence"/>
</dbReference>
<evidence type="ECO:0000256" key="4">
    <source>
        <dbReference type="ARBA" id="ARBA00034320"/>
    </source>
</evidence>
<keyword evidence="1" id="KW-0547">Nucleotide-binding</keyword>
<keyword evidence="8" id="KW-1185">Reference proteome</keyword>
<name>A0A6I4YT99_9DEIO</name>
<evidence type="ECO:0000256" key="3">
    <source>
        <dbReference type="ARBA" id="ARBA00023186"/>
    </source>
</evidence>
<comment type="similarity">
    <text evidence="4">Belongs to the SIMIBI class G3E GTPase family. ZNG1 subfamily.</text>
</comment>
<dbReference type="GO" id="GO:0016787">
    <property type="term" value="F:hydrolase activity"/>
    <property type="evidence" value="ECO:0007669"/>
    <property type="project" value="UniProtKB-KW"/>
</dbReference>
<comment type="catalytic activity">
    <reaction evidence="5">
        <text>GTP + H2O = GDP + phosphate + H(+)</text>
        <dbReference type="Rhea" id="RHEA:19669"/>
        <dbReference type="ChEBI" id="CHEBI:15377"/>
        <dbReference type="ChEBI" id="CHEBI:15378"/>
        <dbReference type="ChEBI" id="CHEBI:37565"/>
        <dbReference type="ChEBI" id="CHEBI:43474"/>
        <dbReference type="ChEBI" id="CHEBI:58189"/>
    </reaction>
    <physiologicalReaction direction="left-to-right" evidence="5">
        <dbReference type="Rhea" id="RHEA:19670"/>
    </physiologicalReaction>
</comment>
<evidence type="ECO:0000256" key="1">
    <source>
        <dbReference type="ARBA" id="ARBA00022741"/>
    </source>
</evidence>
<dbReference type="AlphaFoldDB" id="A0A6I4YT99"/>
<evidence type="ECO:0000313" key="7">
    <source>
        <dbReference type="EMBL" id="MXV20845.1"/>
    </source>
</evidence>
<keyword evidence="2" id="KW-0378">Hydrolase</keyword>
<dbReference type="SUPFAM" id="SSF52540">
    <property type="entry name" value="P-loop containing nucleoside triphosphate hydrolases"/>
    <property type="match status" value="1"/>
</dbReference>
<dbReference type="PANTHER" id="PTHR13748">
    <property type="entry name" value="COBW-RELATED"/>
    <property type="match status" value="1"/>
</dbReference>
<keyword evidence="3" id="KW-0143">Chaperone</keyword>
<evidence type="ECO:0000259" key="6">
    <source>
        <dbReference type="SMART" id="SM00833"/>
    </source>
</evidence>
<feature type="domain" description="CobW C-terminal" evidence="6">
    <location>
        <begin position="234"/>
        <end position="324"/>
    </location>
</feature>
<reference evidence="7 8" key="1">
    <citation type="submission" date="2019-11" db="EMBL/GenBank/DDBJ databases">
        <title>Genome sequence of Deinococcus xianganensis Y35, AI-2 producing algicidal bacterium, isolated from lake water.</title>
        <authorList>
            <person name="Li Y."/>
        </authorList>
    </citation>
    <scope>NUCLEOTIDE SEQUENCE [LARGE SCALE GENOMIC DNA]</scope>
    <source>
        <strain evidence="7 8">Y35</strain>
    </source>
</reference>
<protein>
    <submittedName>
        <fullName evidence="7">GTP-binding protein</fullName>
    </submittedName>
</protein>
<organism evidence="7 8">
    <name type="scientific">Deinococcus xianganensis</name>
    <dbReference type="NCBI Taxonomy" id="1507289"/>
    <lineage>
        <taxon>Bacteria</taxon>
        <taxon>Thermotogati</taxon>
        <taxon>Deinococcota</taxon>
        <taxon>Deinococci</taxon>
        <taxon>Deinococcales</taxon>
        <taxon>Deinococcaceae</taxon>
        <taxon>Deinococcus</taxon>
    </lineage>
</organism>
<comment type="caution">
    <text evidence="7">The sequence shown here is derived from an EMBL/GenBank/DDBJ whole genome shotgun (WGS) entry which is preliminary data.</text>
</comment>
<dbReference type="Pfam" id="PF07683">
    <property type="entry name" value="CobW_C"/>
    <property type="match status" value="1"/>
</dbReference>
<dbReference type="InterPro" id="IPR011629">
    <property type="entry name" value="CobW-like_C"/>
</dbReference>
<dbReference type="EMBL" id="WVHK01000060">
    <property type="protein sequence ID" value="MXV20845.1"/>
    <property type="molecule type" value="Genomic_DNA"/>
</dbReference>
<dbReference type="InterPro" id="IPR036627">
    <property type="entry name" value="CobW-likC_sf"/>
</dbReference>
<dbReference type="GO" id="GO:0000166">
    <property type="term" value="F:nucleotide binding"/>
    <property type="evidence" value="ECO:0007669"/>
    <property type="project" value="UniProtKB-KW"/>
</dbReference>
<dbReference type="Gene3D" id="3.30.1220.10">
    <property type="entry name" value="CobW-like, C-terminal domain"/>
    <property type="match status" value="1"/>
</dbReference>
<dbReference type="InterPro" id="IPR051316">
    <property type="entry name" value="Zinc-reg_GTPase_activator"/>
</dbReference>
<dbReference type="GO" id="GO:0005737">
    <property type="term" value="C:cytoplasm"/>
    <property type="evidence" value="ECO:0007669"/>
    <property type="project" value="TreeGrafter"/>
</dbReference>
<accession>A0A6I4YT99</accession>
<dbReference type="InterPro" id="IPR027417">
    <property type="entry name" value="P-loop_NTPase"/>
</dbReference>
<dbReference type="CDD" id="cd03112">
    <property type="entry name" value="CobW-like"/>
    <property type="match status" value="1"/>
</dbReference>
<gene>
    <name evidence="7" type="ORF">GLX28_14500</name>
</gene>
<dbReference type="Gene3D" id="3.40.50.300">
    <property type="entry name" value="P-loop containing nucleotide triphosphate hydrolases"/>
    <property type="match status" value="1"/>
</dbReference>
<sequence length="344" mass="36849">MSDRRIPVTVIGGFLGAGKTTLVNHLIRSTADHFARTTPGRRVGVIVNEFGATGVDGGLIETLSDEGSDIQELTAGCLCCSGRDDLIRALVLLAQRGQDQGGAPAHVLIELSGVADPLPVLQTLLDPSVRAVFRLDGLVTVTDARNLLQTLQENPEGAAQLAYATTVVLNKADLVTPAQMDRVRELVASLNPLAVQTEARHCAVDALTLLTTPGFTPDWTLPEDAAPTVHTRGLKSVTLEASAPLTLDGWHALIHRIISRPAQILRVKGELSLDAHSERLILHAVRDLISLDPSGEPRSGRSRVVMIGRDLDPDEERAAFARLSGQTRPQVLRRAPARPSGVRL</sequence>
<evidence type="ECO:0000256" key="2">
    <source>
        <dbReference type="ARBA" id="ARBA00022801"/>
    </source>
</evidence>
<evidence type="ECO:0000256" key="5">
    <source>
        <dbReference type="ARBA" id="ARBA00049117"/>
    </source>
</evidence>
<dbReference type="Pfam" id="PF02492">
    <property type="entry name" value="cobW"/>
    <property type="match status" value="1"/>
</dbReference>